<feature type="chain" id="PRO_5046548492" description="ATP-binding protein" evidence="2">
    <location>
        <begin position="29"/>
        <end position="107"/>
    </location>
</feature>
<evidence type="ECO:0000256" key="1">
    <source>
        <dbReference type="SAM" id="MobiDB-lite"/>
    </source>
</evidence>
<keyword evidence="4" id="KW-1185">Reference proteome</keyword>
<dbReference type="Proteomes" id="UP001214441">
    <property type="component" value="Unassembled WGS sequence"/>
</dbReference>
<feature type="region of interest" description="Disordered" evidence="1">
    <location>
        <begin position="55"/>
        <end position="107"/>
    </location>
</feature>
<dbReference type="RefSeq" id="WP_280842936.1">
    <property type="nucleotide sequence ID" value="NZ_JANCPR020000071.1"/>
</dbReference>
<organism evidence="3 4">
    <name type="scientific">Streptomyces iconiensis</name>
    <dbReference type="NCBI Taxonomy" id="1384038"/>
    <lineage>
        <taxon>Bacteria</taxon>
        <taxon>Bacillati</taxon>
        <taxon>Actinomycetota</taxon>
        <taxon>Actinomycetes</taxon>
        <taxon>Kitasatosporales</taxon>
        <taxon>Streptomycetaceae</taxon>
        <taxon>Streptomyces</taxon>
    </lineage>
</organism>
<keyword evidence="2" id="KW-0732">Signal</keyword>
<proteinExistence type="predicted"/>
<protein>
    <recommendedName>
        <fullName evidence="5">ATP-binding protein</fullName>
    </recommendedName>
</protein>
<dbReference type="EMBL" id="JANCPR020000071">
    <property type="protein sequence ID" value="MDJ1137997.1"/>
    <property type="molecule type" value="Genomic_DNA"/>
</dbReference>
<evidence type="ECO:0000256" key="2">
    <source>
        <dbReference type="SAM" id="SignalP"/>
    </source>
</evidence>
<gene>
    <name evidence="3" type="ORF">NMN56_039780</name>
</gene>
<feature type="signal peptide" evidence="2">
    <location>
        <begin position="1"/>
        <end position="28"/>
    </location>
</feature>
<accession>A0ABT7AAC1</accession>
<evidence type="ECO:0000313" key="3">
    <source>
        <dbReference type="EMBL" id="MDJ1137997.1"/>
    </source>
</evidence>
<name>A0ABT7AAC1_9ACTN</name>
<reference evidence="3 4" key="1">
    <citation type="submission" date="2023-05" db="EMBL/GenBank/DDBJ databases">
        <title>Streptantibioticus silvisoli sp. nov., acidotolerant actinomycetes 1 from pine litter.</title>
        <authorList>
            <person name="Swiecimska M."/>
            <person name="Golinska P."/>
            <person name="Sangal V."/>
            <person name="Wachnowicz B."/>
            <person name="Goodfellow M."/>
        </authorList>
    </citation>
    <scope>NUCLEOTIDE SEQUENCE [LARGE SCALE GENOMIC DNA]</scope>
    <source>
        <strain evidence="3 4">DSM 42109</strain>
    </source>
</reference>
<evidence type="ECO:0000313" key="4">
    <source>
        <dbReference type="Proteomes" id="UP001214441"/>
    </source>
</evidence>
<sequence>MKQVVKKSVGAAVLGAAFAAAGAGTAAAAPIGVLGPVGAVATGAAGDLPVKDATRSLPGGLSETATAGHEIATGGRTTHDLDKPLNSGSKVGDSAPDDSLLGGLPLG</sequence>
<comment type="caution">
    <text evidence="3">The sequence shown here is derived from an EMBL/GenBank/DDBJ whole genome shotgun (WGS) entry which is preliminary data.</text>
</comment>
<evidence type="ECO:0008006" key="5">
    <source>
        <dbReference type="Google" id="ProtNLM"/>
    </source>
</evidence>